<organism evidence="1 2">
    <name type="scientific">Reticulomyxa filosa</name>
    <dbReference type="NCBI Taxonomy" id="46433"/>
    <lineage>
        <taxon>Eukaryota</taxon>
        <taxon>Sar</taxon>
        <taxon>Rhizaria</taxon>
        <taxon>Retaria</taxon>
        <taxon>Foraminifera</taxon>
        <taxon>Monothalamids</taxon>
        <taxon>Reticulomyxidae</taxon>
        <taxon>Reticulomyxa</taxon>
    </lineage>
</organism>
<dbReference type="SUPFAM" id="SSF143503">
    <property type="entry name" value="PUG domain-like"/>
    <property type="match status" value="1"/>
</dbReference>
<gene>
    <name evidence="1" type="ORF">RFI_01810</name>
</gene>
<dbReference type="CDD" id="cd14279">
    <property type="entry name" value="CUE"/>
    <property type="match status" value="1"/>
</dbReference>
<evidence type="ECO:0000313" key="2">
    <source>
        <dbReference type="Proteomes" id="UP000023152"/>
    </source>
</evidence>
<protein>
    <recommendedName>
        <fullName evidence="3">CUE domain-containing protein</fullName>
    </recommendedName>
</protein>
<dbReference type="EMBL" id="ASPP01001812">
    <property type="protein sequence ID" value="ETO35254.1"/>
    <property type="molecule type" value="Genomic_DNA"/>
</dbReference>
<evidence type="ECO:0000313" key="1">
    <source>
        <dbReference type="EMBL" id="ETO35254.1"/>
    </source>
</evidence>
<sequence>MFAQLRQMFPKIDEEIISAALKGFNQNIKKIQSLLTWLTENTIKIFTCSTNLQQQQYLMQLFKKFGNQFEKTTISQTWRNCNQIYVDTIEKLNEIFATSNLNELNVNRISIEENEFKILRRTCLHILWNILKYPKHIKYRQINNQALYSYLFSRCHTLDADFGKVFIFIGNNLQGFGFNKGNNDNWYYRYDHIQLLYLWNCYEHWINQQAMYCYVFVYKTRLSIPRRVCMLSNGKWKDYFSVFDYEHRTIMLFDKNKLKIKSLQLGNPKKSSLEFNINIQRYNDIDIDHTHAKWAYLILNHTWHFRTMTTVIGMIYQIVYQLMKVKHTNIFINYLLIELNSFHVIWKAFDNTTHRMPLNPYSMTVKEGIQHLQHNLQMRSHFIDGTDELIRTECKFDKWIPRISKMNDSSVLLHDIYKHLPHYPIIQVRWEIYCWFMVPYKRAIGIERNNIPKSGELDIEFTVSDQKPKFNPLLYERDLHKLKIIKDKVEIRVTVDNSLQKLLHEKKQLHEKIKQQINYNEKNKNGELILNDLILTILNELKILYHDDIHKQMGYPLQLWHICAILLYCGKSCN</sequence>
<dbReference type="Proteomes" id="UP000023152">
    <property type="component" value="Unassembled WGS sequence"/>
</dbReference>
<feature type="non-terminal residue" evidence="1">
    <location>
        <position position="574"/>
    </location>
</feature>
<dbReference type="AlphaFoldDB" id="X6PB08"/>
<reference evidence="1 2" key="1">
    <citation type="journal article" date="2013" name="Curr. Biol.">
        <title>The Genome of the Foraminiferan Reticulomyxa filosa.</title>
        <authorList>
            <person name="Glockner G."/>
            <person name="Hulsmann N."/>
            <person name="Schleicher M."/>
            <person name="Noegel A.A."/>
            <person name="Eichinger L."/>
            <person name="Gallinger C."/>
            <person name="Pawlowski J."/>
            <person name="Sierra R."/>
            <person name="Euteneuer U."/>
            <person name="Pillet L."/>
            <person name="Moustafa A."/>
            <person name="Platzer M."/>
            <person name="Groth M."/>
            <person name="Szafranski K."/>
            <person name="Schliwa M."/>
        </authorList>
    </citation>
    <scope>NUCLEOTIDE SEQUENCE [LARGE SCALE GENOMIC DNA]</scope>
</reference>
<name>X6PB08_RETFI</name>
<dbReference type="InterPro" id="IPR036339">
    <property type="entry name" value="PUB-like_dom_sf"/>
</dbReference>
<keyword evidence="2" id="KW-1185">Reference proteome</keyword>
<comment type="caution">
    <text evidence="1">The sequence shown here is derived from an EMBL/GenBank/DDBJ whole genome shotgun (WGS) entry which is preliminary data.</text>
</comment>
<accession>X6PB08</accession>
<evidence type="ECO:0008006" key="3">
    <source>
        <dbReference type="Google" id="ProtNLM"/>
    </source>
</evidence>
<proteinExistence type="predicted"/>